<evidence type="ECO:0000313" key="3">
    <source>
        <dbReference type="Proteomes" id="UP000193986"/>
    </source>
</evidence>
<feature type="region of interest" description="Disordered" evidence="1">
    <location>
        <begin position="215"/>
        <end position="247"/>
    </location>
</feature>
<keyword evidence="3" id="KW-1185">Reference proteome</keyword>
<protein>
    <submittedName>
        <fullName evidence="2">Uncharacterized protein</fullName>
    </submittedName>
</protein>
<dbReference type="STRING" id="71784.A0A1Y2BLJ9"/>
<evidence type="ECO:0000256" key="1">
    <source>
        <dbReference type="SAM" id="MobiDB-lite"/>
    </source>
</evidence>
<organism evidence="2 3">
    <name type="scientific">Naematelia encephala</name>
    <dbReference type="NCBI Taxonomy" id="71784"/>
    <lineage>
        <taxon>Eukaryota</taxon>
        <taxon>Fungi</taxon>
        <taxon>Dikarya</taxon>
        <taxon>Basidiomycota</taxon>
        <taxon>Agaricomycotina</taxon>
        <taxon>Tremellomycetes</taxon>
        <taxon>Tremellales</taxon>
        <taxon>Naemateliaceae</taxon>
        <taxon>Naematelia</taxon>
    </lineage>
</organism>
<feature type="compositionally biased region" description="Polar residues" evidence="1">
    <location>
        <begin position="157"/>
        <end position="178"/>
    </location>
</feature>
<reference evidence="2 3" key="1">
    <citation type="submission" date="2016-07" db="EMBL/GenBank/DDBJ databases">
        <title>Pervasive Adenine N6-methylation of Active Genes in Fungi.</title>
        <authorList>
            <consortium name="DOE Joint Genome Institute"/>
            <person name="Mondo S.J."/>
            <person name="Dannebaum R.O."/>
            <person name="Kuo R.C."/>
            <person name="Labutti K."/>
            <person name="Haridas S."/>
            <person name="Kuo A."/>
            <person name="Salamov A."/>
            <person name="Ahrendt S.R."/>
            <person name="Lipzen A."/>
            <person name="Sullivan W."/>
            <person name="Andreopoulos W.B."/>
            <person name="Clum A."/>
            <person name="Lindquist E."/>
            <person name="Daum C."/>
            <person name="Ramamoorthy G.K."/>
            <person name="Gryganskyi A."/>
            <person name="Culley D."/>
            <person name="Magnuson J.K."/>
            <person name="James T.Y."/>
            <person name="O'Malley M.A."/>
            <person name="Stajich J.E."/>
            <person name="Spatafora J.W."/>
            <person name="Visel A."/>
            <person name="Grigoriev I.V."/>
        </authorList>
    </citation>
    <scope>NUCLEOTIDE SEQUENCE [LARGE SCALE GENOMIC DNA]</scope>
    <source>
        <strain evidence="2 3">68-887.2</strain>
    </source>
</reference>
<dbReference type="EMBL" id="MCFC01000001">
    <property type="protein sequence ID" value="ORY35644.1"/>
    <property type="molecule type" value="Genomic_DNA"/>
</dbReference>
<accession>A0A1Y2BLJ9</accession>
<feature type="compositionally biased region" description="Polar residues" evidence="1">
    <location>
        <begin position="217"/>
        <end position="230"/>
    </location>
</feature>
<feature type="region of interest" description="Disordered" evidence="1">
    <location>
        <begin position="325"/>
        <end position="358"/>
    </location>
</feature>
<dbReference type="InParanoid" id="A0A1Y2BLJ9"/>
<proteinExistence type="predicted"/>
<gene>
    <name evidence="2" type="ORF">BCR39DRAFT_511282</name>
</gene>
<name>A0A1Y2BLJ9_9TREE</name>
<evidence type="ECO:0000313" key="2">
    <source>
        <dbReference type="EMBL" id="ORY35644.1"/>
    </source>
</evidence>
<sequence>MPSLAESLSTLAQQSEQIAYLSSLNAQPAGPFVQSYLHLPSGPGAKPTTVLNQIRDAAESEVRLFKFIGEVDGSAGAAGGKVVEKREGVVVTPLRELKKRGKGGGNGEEIEVMLKTALRLVDDYRPMPRARAHVQSLLETHQKQLDKIAELERQIAEATSPNAPSTSVPTPSKSNLTNSSAAAPLSKLPADEAIKAEEEAIRALEASILPLRRKATPATSVSPTKELNSDTSMSTPPSSPPAAPSTLQRVHTYSAEAMQTPGRPMPNVTNSLVNGTTPHRTGPATINRFSPLRLLGTPRAPVGPSGLGTSRLGEDTEHRTIFAQRRGLGRSISGSNRPPPQPVFQPEPEHDHAESDVAGEDETIRLAPPLPLAATHPEVAAVEDTNISGQQEEEDVTSVASPVKPSSEVVDTSKVAGVDIDQDCIKNAVARIWSTLGEMMRQGVPDGKTISQDPSETIQHIYRLSQSDPQPPPSPSSASTLSTLSSLATAAPKAPPVTTDTILVAHLLMLLLRSPGAAAPMAEVKSTLTSVARARGWEGAEQTSTKVLYASVGKRTIAIDRRGAAGGTVSFSS</sequence>
<feature type="region of interest" description="Disordered" evidence="1">
    <location>
        <begin position="156"/>
        <end position="184"/>
    </location>
</feature>
<dbReference type="OrthoDB" id="3262547at2759"/>
<dbReference type="Proteomes" id="UP000193986">
    <property type="component" value="Unassembled WGS sequence"/>
</dbReference>
<comment type="caution">
    <text evidence="2">The sequence shown here is derived from an EMBL/GenBank/DDBJ whole genome shotgun (WGS) entry which is preliminary data.</text>
</comment>
<dbReference type="AlphaFoldDB" id="A0A1Y2BLJ9"/>